<dbReference type="InterPro" id="IPR011009">
    <property type="entry name" value="Kinase-like_dom_sf"/>
</dbReference>
<proteinExistence type="predicted"/>
<evidence type="ECO:0000259" key="1">
    <source>
        <dbReference type="Pfam" id="PF01636"/>
    </source>
</evidence>
<comment type="caution">
    <text evidence="2">The sequence shown here is derived from an EMBL/GenBank/DDBJ whole genome shotgun (WGS) entry which is preliminary data.</text>
</comment>
<dbReference type="SUPFAM" id="SSF56112">
    <property type="entry name" value="Protein kinase-like (PK-like)"/>
    <property type="match status" value="1"/>
</dbReference>
<gene>
    <name evidence="2" type="ORF">B6S09_05630</name>
</gene>
<dbReference type="OrthoDB" id="179763at2"/>
<accession>A0A235CMT4</accession>
<dbReference type="EMBL" id="NQJF01000004">
    <property type="protein sequence ID" value="OYD25165.1"/>
    <property type="molecule type" value="Genomic_DNA"/>
</dbReference>
<dbReference type="CDD" id="cd05151">
    <property type="entry name" value="ChoK-like"/>
    <property type="match status" value="1"/>
</dbReference>
<dbReference type="Gene3D" id="3.90.1200.10">
    <property type="match status" value="1"/>
</dbReference>
<reference evidence="2 3" key="1">
    <citation type="submission" date="2017-08" db="EMBL/GenBank/DDBJ databases">
        <title>Draft Genome Sequence of the Marine Bacterium Oceanimonas baumannii ATCC 700832.</title>
        <authorList>
            <person name="Mcclelland W.D."/>
            <person name="Brennan M.A."/>
            <person name="Trachtenberg A.M."/>
            <person name="Maclea K.S."/>
        </authorList>
    </citation>
    <scope>NUCLEOTIDE SEQUENCE [LARGE SCALE GENOMIC DNA]</scope>
    <source>
        <strain evidence="2 3">ATCC 700832</strain>
    </source>
</reference>
<organism evidence="2 3">
    <name type="scientific">Oceanimonas baumannii</name>
    <dbReference type="NCBI Taxonomy" id="129578"/>
    <lineage>
        <taxon>Bacteria</taxon>
        <taxon>Pseudomonadati</taxon>
        <taxon>Pseudomonadota</taxon>
        <taxon>Gammaproteobacteria</taxon>
        <taxon>Aeromonadales</taxon>
        <taxon>Aeromonadaceae</taxon>
        <taxon>Oceanimonas</taxon>
    </lineage>
</organism>
<evidence type="ECO:0000313" key="2">
    <source>
        <dbReference type="EMBL" id="OYD25165.1"/>
    </source>
</evidence>
<protein>
    <recommendedName>
        <fullName evidence="1">Aminoglycoside phosphotransferase domain-containing protein</fullName>
    </recommendedName>
</protein>
<dbReference type="RefSeq" id="WP_094277533.1">
    <property type="nucleotide sequence ID" value="NZ_JBLWZI010000020.1"/>
</dbReference>
<dbReference type="Proteomes" id="UP000243640">
    <property type="component" value="Unassembled WGS sequence"/>
</dbReference>
<evidence type="ECO:0000313" key="3">
    <source>
        <dbReference type="Proteomes" id="UP000243640"/>
    </source>
</evidence>
<name>A0A235CMT4_9GAMM</name>
<dbReference type="Pfam" id="PF01636">
    <property type="entry name" value="APH"/>
    <property type="match status" value="1"/>
</dbReference>
<feature type="domain" description="Aminoglycoside phosphotransferase" evidence="1">
    <location>
        <begin position="19"/>
        <end position="228"/>
    </location>
</feature>
<sequence>MDAEQLLTSLPPVWHGRLVALKGGQTNHCFRLETGQGCYWLRLGCQTPARLGINRHHELIIHQAASRAGLAPLIRYSDTRTGLLILDWLSEPDWRQTPGSLTALMNRVARLHRLEVRGPGRLNLHHRAQHYLEQLTHQPAWLTATLAQFSQPELNPDFTPVLCHCDLTAGNLMGPRPWLLDWEYACLADAAFELAVIADDRALDDNGCAALLAAYNAAGGQVSLARLRARLPWVQLLTLLWAMVQYQHTQKASYQVWLESARAKLTNRLG</sequence>
<dbReference type="Gene3D" id="3.30.200.20">
    <property type="entry name" value="Phosphorylase Kinase, domain 1"/>
    <property type="match status" value="1"/>
</dbReference>
<dbReference type="InterPro" id="IPR002575">
    <property type="entry name" value="Aminoglycoside_PTrfase"/>
</dbReference>
<dbReference type="AlphaFoldDB" id="A0A235CMT4"/>